<feature type="transmembrane region" description="Helical" evidence="8">
    <location>
        <begin position="365"/>
        <end position="387"/>
    </location>
</feature>
<evidence type="ECO:0000256" key="1">
    <source>
        <dbReference type="ARBA" id="ARBA00004141"/>
    </source>
</evidence>
<proteinExistence type="inferred from homology"/>
<protein>
    <submittedName>
        <fullName evidence="9">Purine-cytosine permease</fullName>
    </submittedName>
</protein>
<evidence type="ECO:0000313" key="10">
    <source>
        <dbReference type="Proteomes" id="UP000308652"/>
    </source>
</evidence>
<dbReference type="OrthoDB" id="2116389at2759"/>
<gene>
    <name evidence="9" type="ORF">BDQ12DRAFT_685413</name>
</gene>
<dbReference type="PIRSF" id="PIRSF002744">
    <property type="entry name" value="Pur-cyt_permease"/>
    <property type="match status" value="1"/>
</dbReference>
<keyword evidence="10" id="KW-1185">Reference proteome</keyword>
<keyword evidence="6 7" id="KW-0472">Membrane</keyword>
<evidence type="ECO:0000256" key="5">
    <source>
        <dbReference type="ARBA" id="ARBA00022989"/>
    </source>
</evidence>
<dbReference type="PANTHER" id="PTHR31806:SF5">
    <property type="entry name" value="PURINE-CYTOSINE PERMEASE FCY21"/>
    <property type="match status" value="1"/>
</dbReference>
<dbReference type="InterPro" id="IPR026030">
    <property type="entry name" value="Pur-cyt_permease_Fcy2/21/22"/>
</dbReference>
<dbReference type="EMBL" id="ML213609">
    <property type="protein sequence ID" value="TFK37147.1"/>
    <property type="molecule type" value="Genomic_DNA"/>
</dbReference>
<evidence type="ECO:0000256" key="6">
    <source>
        <dbReference type="ARBA" id="ARBA00023136"/>
    </source>
</evidence>
<feature type="transmembrane region" description="Helical" evidence="8">
    <location>
        <begin position="393"/>
        <end position="415"/>
    </location>
</feature>
<dbReference type="Proteomes" id="UP000308652">
    <property type="component" value="Unassembled WGS sequence"/>
</dbReference>
<feature type="transmembrane region" description="Helical" evidence="8">
    <location>
        <begin position="137"/>
        <end position="159"/>
    </location>
</feature>
<evidence type="ECO:0000256" key="8">
    <source>
        <dbReference type="SAM" id="Phobius"/>
    </source>
</evidence>
<feature type="transmembrane region" description="Helical" evidence="8">
    <location>
        <begin position="271"/>
        <end position="295"/>
    </location>
</feature>
<feature type="transmembrane region" description="Helical" evidence="8">
    <location>
        <begin position="328"/>
        <end position="353"/>
    </location>
</feature>
<feature type="transmembrane region" description="Helical" evidence="8">
    <location>
        <begin position="64"/>
        <end position="89"/>
    </location>
</feature>
<feature type="transmembrane region" description="Helical" evidence="8">
    <location>
        <begin position="472"/>
        <end position="491"/>
    </location>
</feature>
<dbReference type="GO" id="GO:0022857">
    <property type="term" value="F:transmembrane transporter activity"/>
    <property type="evidence" value="ECO:0007669"/>
    <property type="project" value="InterPro"/>
</dbReference>
<reference evidence="9 10" key="1">
    <citation type="journal article" date="2019" name="Nat. Ecol. Evol.">
        <title>Megaphylogeny resolves global patterns of mushroom evolution.</title>
        <authorList>
            <person name="Varga T."/>
            <person name="Krizsan K."/>
            <person name="Foldi C."/>
            <person name="Dima B."/>
            <person name="Sanchez-Garcia M."/>
            <person name="Sanchez-Ramirez S."/>
            <person name="Szollosi G.J."/>
            <person name="Szarkandi J.G."/>
            <person name="Papp V."/>
            <person name="Albert L."/>
            <person name="Andreopoulos W."/>
            <person name="Angelini C."/>
            <person name="Antonin V."/>
            <person name="Barry K.W."/>
            <person name="Bougher N.L."/>
            <person name="Buchanan P."/>
            <person name="Buyck B."/>
            <person name="Bense V."/>
            <person name="Catcheside P."/>
            <person name="Chovatia M."/>
            <person name="Cooper J."/>
            <person name="Damon W."/>
            <person name="Desjardin D."/>
            <person name="Finy P."/>
            <person name="Geml J."/>
            <person name="Haridas S."/>
            <person name="Hughes K."/>
            <person name="Justo A."/>
            <person name="Karasinski D."/>
            <person name="Kautmanova I."/>
            <person name="Kiss B."/>
            <person name="Kocsube S."/>
            <person name="Kotiranta H."/>
            <person name="LaButti K.M."/>
            <person name="Lechner B.E."/>
            <person name="Liimatainen K."/>
            <person name="Lipzen A."/>
            <person name="Lukacs Z."/>
            <person name="Mihaltcheva S."/>
            <person name="Morgado L.N."/>
            <person name="Niskanen T."/>
            <person name="Noordeloos M.E."/>
            <person name="Ohm R.A."/>
            <person name="Ortiz-Santana B."/>
            <person name="Ovrebo C."/>
            <person name="Racz N."/>
            <person name="Riley R."/>
            <person name="Savchenko A."/>
            <person name="Shiryaev A."/>
            <person name="Soop K."/>
            <person name="Spirin V."/>
            <person name="Szebenyi C."/>
            <person name="Tomsovsky M."/>
            <person name="Tulloss R.E."/>
            <person name="Uehling J."/>
            <person name="Grigoriev I.V."/>
            <person name="Vagvolgyi C."/>
            <person name="Papp T."/>
            <person name="Martin F.M."/>
            <person name="Miettinen O."/>
            <person name="Hibbett D.S."/>
            <person name="Nagy L.G."/>
        </authorList>
    </citation>
    <scope>NUCLEOTIDE SEQUENCE [LARGE SCALE GENOMIC DNA]</scope>
    <source>
        <strain evidence="9 10">CBS 166.37</strain>
    </source>
</reference>
<evidence type="ECO:0000256" key="7">
    <source>
        <dbReference type="PIRNR" id="PIRNR002744"/>
    </source>
</evidence>
<feature type="transmembrane region" description="Helical" evidence="8">
    <location>
        <begin position="200"/>
        <end position="219"/>
    </location>
</feature>
<feature type="transmembrane region" description="Helical" evidence="8">
    <location>
        <begin position="436"/>
        <end position="460"/>
    </location>
</feature>
<dbReference type="Gene3D" id="1.10.4160.10">
    <property type="entry name" value="Hydantoin permease"/>
    <property type="match status" value="1"/>
</dbReference>
<keyword evidence="5 8" id="KW-1133">Transmembrane helix</keyword>
<name>A0A5C3LX83_9AGAR</name>
<comment type="similarity">
    <text evidence="2 7">Belongs to the purine-cytosine permease (2.A.39) family.</text>
</comment>
<evidence type="ECO:0000256" key="3">
    <source>
        <dbReference type="ARBA" id="ARBA00022448"/>
    </source>
</evidence>
<comment type="subcellular location">
    <subcellularLocation>
        <location evidence="1">Membrane</location>
        <topology evidence="1">Multi-pass membrane protein</topology>
    </subcellularLocation>
</comment>
<dbReference type="GO" id="GO:0005886">
    <property type="term" value="C:plasma membrane"/>
    <property type="evidence" value="ECO:0007669"/>
    <property type="project" value="TreeGrafter"/>
</dbReference>
<evidence type="ECO:0000313" key="9">
    <source>
        <dbReference type="EMBL" id="TFK37147.1"/>
    </source>
</evidence>
<feature type="transmembrane region" description="Helical" evidence="8">
    <location>
        <begin position="231"/>
        <end position="250"/>
    </location>
</feature>
<dbReference type="AlphaFoldDB" id="A0A5C3LX83"/>
<organism evidence="9 10">
    <name type="scientific">Crucibulum laeve</name>
    <dbReference type="NCBI Taxonomy" id="68775"/>
    <lineage>
        <taxon>Eukaryota</taxon>
        <taxon>Fungi</taxon>
        <taxon>Dikarya</taxon>
        <taxon>Basidiomycota</taxon>
        <taxon>Agaricomycotina</taxon>
        <taxon>Agaricomycetes</taxon>
        <taxon>Agaricomycetidae</taxon>
        <taxon>Agaricales</taxon>
        <taxon>Agaricineae</taxon>
        <taxon>Nidulariaceae</taxon>
        <taxon>Crucibulum</taxon>
    </lineage>
</organism>
<dbReference type="InterPro" id="IPR001248">
    <property type="entry name" value="Pur-cyt_permease"/>
</dbReference>
<dbReference type="Pfam" id="PF02133">
    <property type="entry name" value="Transp_cyt_pur"/>
    <property type="match status" value="1"/>
</dbReference>
<keyword evidence="4 8" id="KW-0812">Transmembrane</keyword>
<dbReference type="STRING" id="68775.A0A5C3LX83"/>
<dbReference type="PANTHER" id="PTHR31806">
    <property type="entry name" value="PURINE-CYTOSINE PERMEASE FCY2-RELATED"/>
    <property type="match status" value="1"/>
</dbReference>
<sequence>MSSASVKEAALVKESASDVDASPDRKVTWSQRVTDFLLRWGIETNGIAPIPAEERIDQRLYQMFFVWFSANFNILGFGTGSAGPAFFSLGLRDSLVILLVVDLLSCTVPAYFAVFGPKLGTRGMVQSRFSWGYYGSAIPSILNVLSMQGFLILNCIIGGQTLASVSDHLNATLGIVIIGVLSLVVTFCGYRVLHLYESIAWIPNAIAFITILAAGGKHLNPSSFPPAPPATASSVLSFGCFVASSVISWCTMTPDYGVYHDAKASSLRIFAYTYLGFFCASITGHMLGAAFAAAAPGITTWQDGFDGGNDVGGLIAAVLSPAKGFGKLLIVLIALSVPSACAPTMYTFGTSFMTIAPFFARVPRYVFAIISAAILIPVGIIGATRFYTTLVDVLSVIGYWSTAFASIVLVEHFYFRRNNFAFYCVDDWNKPGRLPIGLATIFAFVCAFGIIVPSMSQAWYVGPIANSGTGDIGIITGGIVAALIYIPTRTIERRLSHERVS</sequence>
<keyword evidence="3 7" id="KW-0813">Transport</keyword>
<accession>A0A5C3LX83</accession>
<evidence type="ECO:0000256" key="4">
    <source>
        <dbReference type="ARBA" id="ARBA00022692"/>
    </source>
</evidence>
<feature type="transmembrane region" description="Helical" evidence="8">
    <location>
        <begin position="171"/>
        <end position="193"/>
    </location>
</feature>
<feature type="transmembrane region" description="Helical" evidence="8">
    <location>
        <begin position="95"/>
        <end position="116"/>
    </location>
</feature>
<evidence type="ECO:0000256" key="2">
    <source>
        <dbReference type="ARBA" id="ARBA00008974"/>
    </source>
</evidence>